<dbReference type="HOGENOM" id="CLU_2729343_0_0_1"/>
<dbReference type="PANTHER" id="PTHR33205">
    <property type="entry name" value="TRANSMEMBRANE PROTEIN"/>
    <property type="match status" value="1"/>
</dbReference>
<name>F8QJV4_SERL3</name>
<evidence type="ECO:0000313" key="2">
    <source>
        <dbReference type="Proteomes" id="UP000008063"/>
    </source>
</evidence>
<gene>
    <name evidence="1" type="ORF">SERLA73DRAFT_67447</name>
</gene>
<protein>
    <submittedName>
        <fullName evidence="1">Uncharacterized protein</fullName>
    </submittedName>
</protein>
<keyword evidence="2" id="KW-1185">Reference proteome</keyword>
<evidence type="ECO:0000313" key="1">
    <source>
        <dbReference type="EMBL" id="EGN91419.1"/>
    </source>
</evidence>
<proteinExistence type="predicted"/>
<dbReference type="Proteomes" id="UP000008063">
    <property type="component" value="Unassembled WGS sequence"/>
</dbReference>
<sequence length="72" mass="8444">KSAIHITYRNSLRSSSMREPRDPLLKVVYCLSYQPNSTEEADDNHNDILDIQCVMRRHRSRKTYSWFTGVGV</sequence>
<dbReference type="PANTHER" id="PTHR33205:SF1">
    <property type="entry name" value="TRANSMEMBRANE PROTEIN"/>
    <property type="match status" value="1"/>
</dbReference>
<reference evidence="2" key="1">
    <citation type="journal article" date="2011" name="Science">
        <title>The plant cell wall-decomposing machinery underlies the functional diversity of forest fungi.</title>
        <authorList>
            <person name="Eastwood D.C."/>
            <person name="Floudas D."/>
            <person name="Binder M."/>
            <person name="Majcherczyk A."/>
            <person name="Schneider P."/>
            <person name="Aerts A."/>
            <person name="Asiegbu F.O."/>
            <person name="Baker S.E."/>
            <person name="Barry K."/>
            <person name="Bendiksby M."/>
            <person name="Blumentritt M."/>
            <person name="Coutinho P.M."/>
            <person name="Cullen D."/>
            <person name="de Vries R.P."/>
            <person name="Gathman A."/>
            <person name="Goodell B."/>
            <person name="Henrissat B."/>
            <person name="Ihrmark K."/>
            <person name="Kauserud H."/>
            <person name="Kohler A."/>
            <person name="LaButti K."/>
            <person name="Lapidus A."/>
            <person name="Lavin J.L."/>
            <person name="Lee Y.-H."/>
            <person name="Lindquist E."/>
            <person name="Lilly W."/>
            <person name="Lucas S."/>
            <person name="Morin E."/>
            <person name="Murat C."/>
            <person name="Oguiza J.A."/>
            <person name="Park J."/>
            <person name="Pisabarro A.G."/>
            <person name="Riley R."/>
            <person name="Rosling A."/>
            <person name="Salamov A."/>
            <person name="Schmidt O."/>
            <person name="Schmutz J."/>
            <person name="Skrede I."/>
            <person name="Stenlid J."/>
            <person name="Wiebenga A."/>
            <person name="Xie X."/>
            <person name="Kuees U."/>
            <person name="Hibbett D.S."/>
            <person name="Hoffmeister D."/>
            <person name="Hoegberg N."/>
            <person name="Martin F."/>
            <person name="Grigoriev I.V."/>
            <person name="Watkinson S.C."/>
        </authorList>
    </citation>
    <scope>NUCLEOTIDE SEQUENCE [LARGE SCALE GENOMIC DNA]</scope>
    <source>
        <strain evidence="2">strain S7.3</strain>
    </source>
</reference>
<dbReference type="AntiFam" id="ANF00034">
    <property type="entry name" value="Antisense to 5.8S rRNA"/>
</dbReference>
<dbReference type="InParanoid" id="F8QJV4"/>
<accession>F8QJV4</accession>
<organism evidence="2">
    <name type="scientific">Serpula lacrymans var. lacrymans (strain S7.3)</name>
    <name type="common">Dry rot fungus</name>
    <dbReference type="NCBI Taxonomy" id="936435"/>
    <lineage>
        <taxon>Eukaryota</taxon>
        <taxon>Fungi</taxon>
        <taxon>Dikarya</taxon>
        <taxon>Basidiomycota</taxon>
        <taxon>Agaricomycotina</taxon>
        <taxon>Agaricomycetes</taxon>
        <taxon>Agaricomycetidae</taxon>
        <taxon>Boletales</taxon>
        <taxon>Coniophorineae</taxon>
        <taxon>Serpulaceae</taxon>
        <taxon>Serpula</taxon>
    </lineage>
</organism>
<dbReference type="AlphaFoldDB" id="F8QJV4"/>
<dbReference type="EMBL" id="GL945755">
    <property type="protein sequence ID" value="EGN91419.1"/>
    <property type="molecule type" value="Genomic_DNA"/>
</dbReference>
<feature type="non-terminal residue" evidence="1">
    <location>
        <position position="1"/>
    </location>
</feature>